<evidence type="ECO:0000256" key="3">
    <source>
        <dbReference type="ARBA" id="ARBA00022475"/>
    </source>
</evidence>
<dbReference type="NCBIfam" id="NF007077">
    <property type="entry name" value="PRK09528.1"/>
    <property type="match status" value="1"/>
</dbReference>
<keyword evidence="7 8" id="KW-0472">Membrane</keyword>
<dbReference type="Pfam" id="PF01306">
    <property type="entry name" value="LacY_symp"/>
    <property type="match status" value="1"/>
</dbReference>
<feature type="transmembrane region" description="Helical" evidence="8">
    <location>
        <begin position="267"/>
        <end position="288"/>
    </location>
</feature>
<feature type="transmembrane region" description="Helical" evidence="8">
    <location>
        <begin position="300"/>
        <end position="320"/>
    </location>
</feature>
<feature type="transmembrane region" description="Helical" evidence="8">
    <location>
        <begin position="385"/>
        <end position="409"/>
    </location>
</feature>
<accession>A0ABT7VNY7</accession>
<dbReference type="PANTHER" id="PTHR23522">
    <property type="entry name" value="BLL5896 PROTEIN"/>
    <property type="match status" value="1"/>
</dbReference>
<keyword evidence="2" id="KW-0813">Transport</keyword>
<dbReference type="Proteomes" id="UP001529423">
    <property type="component" value="Unassembled WGS sequence"/>
</dbReference>
<feature type="transmembrane region" description="Helical" evidence="8">
    <location>
        <begin position="173"/>
        <end position="191"/>
    </location>
</feature>
<evidence type="ECO:0000256" key="5">
    <source>
        <dbReference type="ARBA" id="ARBA00022692"/>
    </source>
</evidence>
<evidence type="ECO:0000256" key="4">
    <source>
        <dbReference type="ARBA" id="ARBA00022519"/>
    </source>
</evidence>
<proteinExistence type="predicted"/>
<evidence type="ECO:0000256" key="7">
    <source>
        <dbReference type="ARBA" id="ARBA00023136"/>
    </source>
</evidence>
<dbReference type="InterPro" id="IPR000576">
    <property type="entry name" value="LacY/RafB_perm_fam"/>
</dbReference>
<reference evidence="10" key="1">
    <citation type="submission" date="2023-06" db="EMBL/GenBank/DDBJ databases">
        <title>Identification and characterization of horizontal gene transfer across gut microbiota members of farm animals based on homology search.</title>
        <authorList>
            <person name="Schwarzerova J."/>
            <person name="Nykrynova M."/>
            <person name="Jureckova K."/>
            <person name="Cejkova D."/>
            <person name="Rychlik I."/>
        </authorList>
    </citation>
    <scope>NUCLEOTIDE SEQUENCE</scope>
    <source>
        <strain evidence="10">105_WCHN</strain>
    </source>
</reference>
<comment type="caution">
    <text evidence="10">The sequence shown here is derived from an EMBL/GenBank/DDBJ whole genome shotgun (WGS) entry which is preliminary data.</text>
</comment>
<evidence type="ECO:0000313" key="11">
    <source>
        <dbReference type="Proteomes" id="UP001529423"/>
    </source>
</evidence>
<feature type="domain" description="Major facilitator superfamily (MFS) profile" evidence="9">
    <location>
        <begin position="12"/>
        <end position="413"/>
    </location>
</feature>
<dbReference type="InterPro" id="IPR020846">
    <property type="entry name" value="MFS_dom"/>
</dbReference>
<evidence type="ECO:0000313" key="10">
    <source>
        <dbReference type="EMBL" id="MDM8334460.1"/>
    </source>
</evidence>
<feature type="transmembrane region" description="Helical" evidence="8">
    <location>
        <begin position="107"/>
        <end position="127"/>
    </location>
</feature>
<evidence type="ECO:0000256" key="2">
    <source>
        <dbReference type="ARBA" id="ARBA00022448"/>
    </source>
</evidence>
<gene>
    <name evidence="10" type="ORF">QUW46_07750</name>
</gene>
<feature type="transmembrane region" description="Helical" evidence="8">
    <location>
        <begin position="326"/>
        <end position="346"/>
    </location>
</feature>
<dbReference type="RefSeq" id="WP_289560993.1">
    <property type="nucleotide sequence ID" value="NZ_JAUDEO010000050.1"/>
</dbReference>
<name>A0ABT7VNY7_9LACO</name>
<keyword evidence="3" id="KW-1003">Cell membrane</keyword>
<dbReference type="PROSITE" id="PS50850">
    <property type="entry name" value="MFS"/>
    <property type="match status" value="1"/>
</dbReference>
<feature type="transmembrane region" description="Helical" evidence="8">
    <location>
        <begin position="21"/>
        <end position="39"/>
    </location>
</feature>
<reference evidence="10" key="2">
    <citation type="submission" date="2023-06" db="EMBL/GenBank/DDBJ databases">
        <authorList>
            <person name="Zeman M."/>
            <person name="Kubasova T."/>
            <person name="Jahodarova E."/>
            <person name="Nykrynova M."/>
            <person name="Rychlik I."/>
        </authorList>
    </citation>
    <scope>NUCLEOTIDE SEQUENCE</scope>
    <source>
        <strain evidence="10">105_WCHN</strain>
    </source>
</reference>
<evidence type="ECO:0000259" key="9">
    <source>
        <dbReference type="PROSITE" id="PS50850"/>
    </source>
</evidence>
<evidence type="ECO:0000256" key="1">
    <source>
        <dbReference type="ARBA" id="ARBA00004429"/>
    </source>
</evidence>
<sequence length="424" mass="47670">MKTGKGSAFKNTFYLESSLSLLLFFSAWGIWWSFFQIWLTNDLGFSGAKVGLIYTFDSAITLVLMFVYGSLQDKLGIKRRLLIGVTILEMLLGPFFTWIYAPLLHSNFVLGAFLGSLYLSFAYLAASPTFEALAERMSRRYSFEYGRARAWGSFGYALSALCAGYLFTISPYIVFWLSSGISLVTFLLLCFGRTKSSKQVAAYENKAEEAHDADKPSFKEILGVFKMKQLWELVIFIVFSGSFYTVFDQQMFPQFFTQFFKTAAQGNTAYGILNSIEVFLESIMMAIVPWIMKKIGVRKTLLVGVTIMFLRIGLCGLVISPVGISIVKLFHAPETAIFALAMFRYLTLHFDTRLSATMYMVVGQIAGQIGQIIFSTPLGMLHDRIGYRATFLVISLIVICAAVYAFVILRKDNQEVDGQPLKRA</sequence>
<evidence type="ECO:0000256" key="6">
    <source>
        <dbReference type="ARBA" id="ARBA00022989"/>
    </source>
</evidence>
<feature type="transmembrane region" description="Helical" evidence="8">
    <location>
        <begin position="358"/>
        <end position="379"/>
    </location>
</feature>
<keyword evidence="11" id="KW-1185">Reference proteome</keyword>
<protein>
    <submittedName>
        <fullName evidence="10">Oligosaccharide MFS transporter</fullName>
    </submittedName>
</protein>
<organism evidence="10 11">
    <name type="scientific">Limosilactobacillus panis</name>
    <dbReference type="NCBI Taxonomy" id="47493"/>
    <lineage>
        <taxon>Bacteria</taxon>
        <taxon>Bacillati</taxon>
        <taxon>Bacillota</taxon>
        <taxon>Bacilli</taxon>
        <taxon>Lactobacillales</taxon>
        <taxon>Lactobacillaceae</taxon>
        <taxon>Limosilactobacillus</taxon>
    </lineage>
</organism>
<feature type="transmembrane region" description="Helical" evidence="8">
    <location>
        <begin position="148"/>
        <end position="167"/>
    </location>
</feature>
<dbReference type="EMBL" id="JAUDEO010000050">
    <property type="protein sequence ID" value="MDM8334460.1"/>
    <property type="molecule type" value="Genomic_DNA"/>
</dbReference>
<keyword evidence="5 8" id="KW-0812">Transmembrane</keyword>
<feature type="transmembrane region" description="Helical" evidence="8">
    <location>
        <begin position="81"/>
        <end position="101"/>
    </location>
</feature>
<evidence type="ECO:0000256" key="8">
    <source>
        <dbReference type="SAM" id="Phobius"/>
    </source>
</evidence>
<comment type="subcellular location">
    <subcellularLocation>
        <location evidence="1">Cell inner membrane</location>
        <topology evidence="1">Multi-pass membrane protein</topology>
    </subcellularLocation>
</comment>
<keyword evidence="6 8" id="KW-1133">Transmembrane helix</keyword>
<keyword evidence="4" id="KW-0997">Cell inner membrane</keyword>
<feature type="transmembrane region" description="Helical" evidence="8">
    <location>
        <begin position="51"/>
        <end position="69"/>
    </location>
</feature>
<feature type="transmembrane region" description="Helical" evidence="8">
    <location>
        <begin position="230"/>
        <end position="247"/>
    </location>
</feature>
<dbReference type="PANTHER" id="PTHR23522:SF10">
    <property type="entry name" value="3-PHENYLPROPIONIC ACID TRANSPORTER-RELATED"/>
    <property type="match status" value="1"/>
</dbReference>
<dbReference type="NCBIfam" id="TIGR00882">
    <property type="entry name" value="2A0105"/>
    <property type="match status" value="1"/>
</dbReference>